<sequence>MALTRPPQAAHNMCLEVTEPNEEITGDQKAHHNLQMAYSIPCILEYNTKAKCELVLDDEISEGGVD</sequence>
<protein>
    <submittedName>
        <fullName evidence="1">Uncharacterized protein</fullName>
    </submittedName>
</protein>
<name>A0AAN9QBP0_CANGL</name>
<dbReference type="EMBL" id="JAYMYQ010000005">
    <property type="protein sequence ID" value="KAK7329059.1"/>
    <property type="molecule type" value="Genomic_DNA"/>
</dbReference>
<evidence type="ECO:0000313" key="2">
    <source>
        <dbReference type="Proteomes" id="UP001367508"/>
    </source>
</evidence>
<evidence type="ECO:0000313" key="1">
    <source>
        <dbReference type="EMBL" id="KAK7329059.1"/>
    </source>
</evidence>
<comment type="caution">
    <text evidence="1">The sequence shown here is derived from an EMBL/GenBank/DDBJ whole genome shotgun (WGS) entry which is preliminary data.</text>
</comment>
<keyword evidence="2" id="KW-1185">Reference proteome</keyword>
<dbReference type="Proteomes" id="UP001367508">
    <property type="component" value="Unassembled WGS sequence"/>
</dbReference>
<proteinExistence type="predicted"/>
<dbReference type="AlphaFoldDB" id="A0AAN9QBP0"/>
<gene>
    <name evidence="1" type="ORF">VNO77_23204</name>
</gene>
<reference evidence="1 2" key="1">
    <citation type="submission" date="2024-01" db="EMBL/GenBank/DDBJ databases">
        <title>The genomes of 5 underutilized Papilionoideae crops provide insights into root nodulation and disease resistanc.</title>
        <authorList>
            <person name="Jiang F."/>
        </authorList>
    </citation>
    <scope>NUCLEOTIDE SEQUENCE [LARGE SCALE GENOMIC DNA]</scope>
    <source>
        <strain evidence="1">LVBAO_FW01</strain>
        <tissue evidence="1">Leaves</tissue>
    </source>
</reference>
<organism evidence="1 2">
    <name type="scientific">Canavalia gladiata</name>
    <name type="common">Sword bean</name>
    <name type="synonym">Dolichos gladiatus</name>
    <dbReference type="NCBI Taxonomy" id="3824"/>
    <lineage>
        <taxon>Eukaryota</taxon>
        <taxon>Viridiplantae</taxon>
        <taxon>Streptophyta</taxon>
        <taxon>Embryophyta</taxon>
        <taxon>Tracheophyta</taxon>
        <taxon>Spermatophyta</taxon>
        <taxon>Magnoliopsida</taxon>
        <taxon>eudicotyledons</taxon>
        <taxon>Gunneridae</taxon>
        <taxon>Pentapetalae</taxon>
        <taxon>rosids</taxon>
        <taxon>fabids</taxon>
        <taxon>Fabales</taxon>
        <taxon>Fabaceae</taxon>
        <taxon>Papilionoideae</taxon>
        <taxon>50 kb inversion clade</taxon>
        <taxon>NPAAA clade</taxon>
        <taxon>indigoferoid/millettioid clade</taxon>
        <taxon>Phaseoleae</taxon>
        <taxon>Canavalia</taxon>
    </lineage>
</organism>
<accession>A0AAN9QBP0</accession>